<name>A0A067D7E0_CITSI</name>
<gene>
    <name evidence="1" type="ORF">CISIN_1g038308mg</name>
</gene>
<keyword evidence="2" id="KW-1185">Reference proteome</keyword>
<accession>A0A067D7E0</accession>
<protein>
    <recommendedName>
        <fullName evidence="3">Reverse transcriptase RNase H-like domain-containing protein</fullName>
    </recommendedName>
</protein>
<sequence length="80" mass="9607">MYIKDINKLTRTFVHLTSLDYEILGVINALNNFRLFLNPPFTIRKDYEAIVGFYNKTNEKKLSSTRWLNFVNTITRNRYK</sequence>
<proteinExistence type="predicted"/>
<dbReference type="EMBL" id="KK787576">
    <property type="protein sequence ID" value="KDO38703.1"/>
    <property type="molecule type" value="Genomic_DNA"/>
</dbReference>
<evidence type="ECO:0008006" key="3">
    <source>
        <dbReference type="Google" id="ProtNLM"/>
    </source>
</evidence>
<organism evidence="1 2">
    <name type="scientific">Citrus sinensis</name>
    <name type="common">Sweet orange</name>
    <name type="synonym">Citrus aurantium var. sinensis</name>
    <dbReference type="NCBI Taxonomy" id="2711"/>
    <lineage>
        <taxon>Eukaryota</taxon>
        <taxon>Viridiplantae</taxon>
        <taxon>Streptophyta</taxon>
        <taxon>Embryophyta</taxon>
        <taxon>Tracheophyta</taxon>
        <taxon>Spermatophyta</taxon>
        <taxon>Magnoliopsida</taxon>
        <taxon>eudicotyledons</taxon>
        <taxon>Gunneridae</taxon>
        <taxon>Pentapetalae</taxon>
        <taxon>rosids</taxon>
        <taxon>malvids</taxon>
        <taxon>Sapindales</taxon>
        <taxon>Rutaceae</taxon>
        <taxon>Aurantioideae</taxon>
        <taxon>Citrus</taxon>
    </lineage>
</organism>
<dbReference type="AlphaFoldDB" id="A0A067D7E0"/>
<reference evidence="1 2" key="1">
    <citation type="submission" date="2014-04" db="EMBL/GenBank/DDBJ databases">
        <authorList>
            <consortium name="International Citrus Genome Consortium"/>
            <person name="Gmitter F."/>
            <person name="Chen C."/>
            <person name="Farmerie W."/>
            <person name="Harkins T."/>
            <person name="Desany B."/>
            <person name="Mohiuddin M."/>
            <person name="Kodira C."/>
            <person name="Borodovsky M."/>
            <person name="Lomsadze A."/>
            <person name="Burns P."/>
            <person name="Jenkins J."/>
            <person name="Prochnik S."/>
            <person name="Shu S."/>
            <person name="Chapman J."/>
            <person name="Pitluck S."/>
            <person name="Schmutz J."/>
            <person name="Rokhsar D."/>
        </authorList>
    </citation>
    <scope>NUCLEOTIDE SEQUENCE</scope>
</reference>
<feature type="non-terminal residue" evidence="1">
    <location>
        <position position="80"/>
    </location>
</feature>
<dbReference type="Proteomes" id="UP000027120">
    <property type="component" value="Unassembled WGS sequence"/>
</dbReference>
<evidence type="ECO:0000313" key="2">
    <source>
        <dbReference type="Proteomes" id="UP000027120"/>
    </source>
</evidence>
<evidence type="ECO:0000313" key="1">
    <source>
        <dbReference type="EMBL" id="KDO38703.1"/>
    </source>
</evidence>